<proteinExistence type="predicted"/>
<dbReference type="AlphaFoldDB" id="A0A0A3XJB0"/>
<comment type="caution">
    <text evidence="1">The sequence shown here is derived from an EMBL/GenBank/DDBJ whole genome shotgun (WGS) entry which is preliminary data.</text>
</comment>
<gene>
    <name evidence="1" type="ORF">MA20_45490</name>
</gene>
<sequence>MDFPAIRWTLSHMRELGTTANVRPGGSGPSQFERSDRAAEIDVLTFVDMNGRTSRFEALYDTYVEGIAVLHRGRIVYERCFGALEFHLPCGLLGVEVWPPARGEPGVYQ</sequence>
<evidence type="ECO:0000313" key="2">
    <source>
        <dbReference type="Proteomes" id="UP000030377"/>
    </source>
</evidence>
<dbReference type="EMBL" id="JRPN01000055">
    <property type="protein sequence ID" value="KGT73251.1"/>
    <property type="molecule type" value="Genomic_DNA"/>
</dbReference>
<organism evidence="1 2">
    <name type="scientific">Bradyrhizobium japonicum</name>
    <dbReference type="NCBI Taxonomy" id="375"/>
    <lineage>
        <taxon>Bacteria</taxon>
        <taxon>Pseudomonadati</taxon>
        <taxon>Pseudomonadota</taxon>
        <taxon>Alphaproteobacteria</taxon>
        <taxon>Hyphomicrobiales</taxon>
        <taxon>Nitrobacteraceae</taxon>
        <taxon>Bradyrhizobium</taxon>
    </lineage>
</organism>
<dbReference type="InterPro" id="IPR012338">
    <property type="entry name" value="Beta-lactam/transpept-like"/>
</dbReference>
<name>A0A0A3XJB0_BRAJP</name>
<reference evidence="1 2" key="1">
    <citation type="submission" date="2014-09" db="EMBL/GenBank/DDBJ databases">
        <title>Draft genome of Bradyrhizobium japonicum Is-34.</title>
        <authorList>
            <person name="Tsurumaru H."/>
            <person name="Yamakawa T."/>
            <person name="Hashimoto S."/>
            <person name="Okizaki K."/>
            <person name="Kanesaki Y."/>
            <person name="Yoshikawa H."/>
            <person name="Yajima S."/>
        </authorList>
    </citation>
    <scope>NUCLEOTIDE SEQUENCE [LARGE SCALE GENOMIC DNA]</scope>
    <source>
        <strain evidence="1 2">Is-34</strain>
    </source>
</reference>
<dbReference type="Gene3D" id="3.40.710.10">
    <property type="entry name" value="DD-peptidase/beta-lactamase superfamily"/>
    <property type="match status" value="1"/>
</dbReference>
<dbReference type="Proteomes" id="UP000030377">
    <property type="component" value="Unassembled WGS sequence"/>
</dbReference>
<evidence type="ECO:0000313" key="1">
    <source>
        <dbReference type="EMBL" id="KGT73251.1"/>
    </source>
</evidence>
<protein>
    <submittedName>
        <fullName evidence="1">Uncharacterized protein</fullName>
    </submittedName>
</protein>
<accession>A0A0A3XJB0</accession>